<dbReference type="InterPro" id="IPR043129">
    <property type="entry name" value="ATPase_NBD"/>
</dbReference>
<evidence type="ECO:0000256" key="4">
    <source>
        <dbReference type="ARBA" id="ARBA00022777"/>
    </source>
</evidence>
<dbReference type="InterPro" id="IPR000577">
    <property type="entry name" value="Carb_kinase_FGGY"/>
</dbReference>
<protein>
    <submittedName>
        <fullName evidence="10">Probable sugar kinase</fullName>
    </submittedName>
</protein>
<organism evidence="10">
    <name type="scientific">Streptomyces fradiae</name>
    <name type="common">Streptomyces roseoflavus</name>
    <dbReference type="NCBI Taxonomy" id="1906"/>
    <lineage>
        <taxon>Bacteria</taxon>
        <taxon>Bacillati</taxon>
        <taxon>Actinomycetota</taxon>
        <taxon>Actinomycetes</taxon>
        <taxon>Kitasatosporales</taxon>
        <taxon>Streptomycetaceae</taxon>
        <taxon>Streptomyces</taxon>
    </lineage>
</organism>
<name>Q45RA9_STRFR</name>
<dbReference type="SUPFAM" id="SSF53067">
    <property type="entry name" value="Actin-like ATPase domain"/>
    <property type="match status" value="2"/>
</dbReference>
<keyword evidence="4 10" id="KW-0418">Kinase</keyword>
<dbReference type="GO" id="GO:0019301">
    <property type="term" value="P:rhamnose catabolic process"/>
    <property type="evidence" value="ECO:0007669"/>
    <property type="project" value="InterPro"/>
</dbReference>
<dbReference type="GO" id="GO:0005524">
    <property type="term" value="F:ATP binding"/>
    <property type="evidence" value="ECO:0007669"/>
    <property type="project" value="UniProtKB-KW"/>
</dbReference>
<dbReference type="GO" id="GO:0005829">
    <property type="term" value="C:cytosol"/>
    <property type="evidence" value="ECO:0007669"/>
    <property type="project" value="TreeGrafter"/>
</dbReference>
<dbReference type="InterPro" id="IPR018484">
    <property type="entry name" value="FGGY_N"/>
</dbReference>
<dbReference type="PANTHER" id="PTHR10196:SF93">
    <property type="entry name" value="L-RHAMNULOKINASE"/>
    <property type="match status" value="1"/>
</dbReference>
<dbReference type="Gene3D" id="3.30.420.40">
    <property type="match status" value="2"/>
</dbReference>
<evidence type="ECO:0000259" key="8">
    <source>
        <dbReference type="Pfam" id="PF00370"/>
    </source>
</evidence>
<keyword evidence="5" id="KW-0067">ATP-binding</keyword>
<keyword evidence="3" id="KW-0547">Nucleotide-binding</keyword>
<dbReference type="InterPro" id="IPR013449">
    <property type="entry name" value="Rhamnulokinase"/>
</dbReference>
<feature type="domain" description="Carbohydrate kinase FGGY C-terminal" evidence="9">
    <location>
        <begin position="262"/>
        <end position="453"/>
    </location>
</feature>
<evidence type="ECO:0000256" key="1">
    <source>
        <dbReference type="ARBA" id="ARBA00009156"/>
    </source>
</evidence>
<sequence length="499" mass="53047">MTTTPPSSALASTFAAVDLGATSGRVIVGRVGRENLDLTEAHRFPNTPVRLPDGLRWDVLALFQGALDGLREAARSGGVASVGVDTWAVDHGLLDADGALLGHPFHYRDSRTDAAAARVHSLVGPEELYRITGLQHLPFTTVFQLAAAEGTVQRKAARTLLLIPDLLIHWLTGSVGAEETNASTTGLFDARTGTWSQDLLRRLSLDPGLLPQLRAPGDPAGTLLPHVAAYTGLGPRTPVTTVASHDTASAVVAVPATEPDFAYISCGTWSLAGLELDAPVLTEESRAANFTNERGIDGTIRYLRNIMGMWLLEECRRTWDRENLPAHLSALLADAARAEPFASLVDPDAPVFLAPGDMPARIRDYCARTGQRVPGSQGAIVRCVLESLALAHRRALRQAAELAGRDINRIHLVGGGSRNDLLCQLTADATGLPVVAGPTEATALGNILVQARATGLVGDLADMRRLIASTQHLRHYTPRGDGTAWHAAAARLDPAPGHR</sequence>
<feature type="domain" description="Carbohydrate kinase FGGY N-terminal" evidence="8">
    <location>
        <begin position="16"/>
        <end position="252"/>
    </location>
</feature>
<dbReference type="EMBL" id="DQ118863">
    <property type="protein sequence ID" value="AAZ23051.1"/>
    <property type="molecule type" value="Genomic_DNA"/>
</dbReference>
<evidence type="ECO:0000256" key="3">
    <source>
        <dbReference type="ARBA" id="ARBA00022741"/>
    </source>
</evidence>
<dbReference type="PIRSF" id="PIRSF000538">
    <property type="entry name" value="GlpK"/>
    <property type="match status" value="1"/>
</dbReference>
<dbReference type="AlphaFoldDB" id="Q45RA9"/>
<comment type="similarity">
    <text evidence="1">Belongs to the FGGY kinase family.</text>
</comment>
<dbReference type="PANTHER" id="PTHR10196">
    <property type="entry name" value="SUGAR KINASE"/>
    <property type="match status" value="1"/>
</dbReference>
<dbReference type="Pfam" id="PF00370">
    <property type="entry name" value="FGGY_N"/>
    <property type="match status" value="1"/>
</dbReference>
<reference evidence="10" key="1">
    <citation type="journal article" date="2006" name="J. Ind. Microbiol. Biotechnol.">
        <title>The lipopeptide antibiotic A54145 biosynthetic gene cluster from Streptomyces fradiae.</title>
        <authorList>
            <person name="Miao V."/>
            <person name="Brost R."/>
            <person name="Chapple J."/>
            <person name="She K."/>
            <person name="Coeffet-Le Gal M.F."/>
            <person name="Baltz R.H."/>
        </authorList>
    </citation>
    <scope>NUCLEOTIDE SEQUENCE</scope>
    <source>
        <strain evidence="10">NRRL18158</strain>
    </source>
</reference>
<evidence type="ECO:0000313" key="10">
    <source>
        <dbReference type="EMBL" id="AAZ23051.1"/>
    </source>
</evidence>
<dbReference type="GO" id="GO:0004370">
    <property type="term" value="F:glycerol kinase activity"/>
    <property type="evidence" value="ECO:0007669"/>
    <property type="project" value="TreeGrafter"/>
</dbReference>
<dbReference type="InterPro" id="IPR018485">
    <property type="entry name" value="FGGY_C"/>
</dbReference>
<keyword evidence="2" id="KW-0808">Transferase</keyword>
<dbReference type="Pfam" id="PF02782">
    <property type="entry name" value="FGGY_C"/>
    <property type="match status" value="1"/>
</dbReference>
<dbReference type="GO" id="GO:0008993">
    <property type="term" value="F:rhamnulokinase activity"/>
    <property type="evidence" value="ECO:0007669"/>
    <property type="project" value="InterPro"/>
</dbReference>
<keyword evidence="7" id="KW-0684">Rhamnose metabolism</keyword>
<dbReference type="CDD" id="cd07771">
    <property type="entry name" value="ASKHA_NBD_FGGY_RhaB-like"/>
    <property type="match status" value="1"/>
</dbReference>
<evidence type="ECO:0000259" key="9">
    <source>
        <dbReference type="Pfam" id="PF02782"/>
    </source>
</evidence>
<evidence type="ECO:0000256" key="6">
    <source>
        <dbReference type="ARBA" id="ARBA00023157"/>
    </source>
</evidence>
<keyword evidence="6" id="KW-1015">Disulfide bond</keyword>
<accession>Q45RA9</accession>
<dbReference type="GO" id="GO:0006071">
    <property type="term" value="P:glycerol metabolic process"/>
    <property type="evidence" value="ECO:0007669"/>
    <property type="project" value="TreeGrafter"/>
</dbReference>
<evidence type="ECO:0000256" key="7">
    <source>
        <dbReference type="ARBA" id="ARBA00023308"/>
    </source>
</evidence>
<evidence type="ECO:0000256" key="5">
    <source>
        <dbReference type="ARBA" id="ARBA00022840"/>
    </source>
</evidence>
<proteinExistence type="inferred from homology"/>
<evidence type="ECO:0000256" key="2">
    <source>
        <dbReference type="ARBA" id="ARBA00022679"/>
    </source>
</evidence>